<feature type="region of interest" description="Disordered" evidence="1">
    <location>
        <begin position="222"/>
        <end position="242"/>
    </location>
</feature>
<dbReference type="EMBL" id="KZ613963">
    <property type="protein sequence ID" value="PMD31239.1"/>
    <property type="molecule type" value="Genomic_DNA"/>
</dbReference>
<proteinExistence type="predicted"/>
<dbReference type="Proteomes" id="UP000235786">
    <property type="component" value="Unassembled WGS sequence"/>
</dbReference>
<keyword evidence="3" id="KW-1185">Reference proteome</keyword>
<evidence type="ECO:0008006" key="4">
    <source>
        <dbReference type="Google" id="ProtNLM"/>
    </source>
</evidence>
<feature type="region of interest" description="Disordered" evidence="1">
    <location>
        <begin position="100"/>
        <end position="154"/>
    </location>
</feature>
<accession>A0A2J6QYC1</accession>
<feature type="compositionally biased region" description="Gly residues" evidence="1">
    <location>
        <begin position="181"/>
        <end position="204"/>
    </location>
</feature>
<name>A0A2J6QYC1_HYAVF</name>
<organism evidence="2 3">
    <name type="scientific">Hyaloscypha variabilis (strain UAMH 11265 / GT02V1 / F)</name>
    <name type="common">Meliniomyces variabilis</name>
    <dbReference type="NCBI Taxonomy" id="1149755"/>
    <lineage>
        <taxon>Eukaryota</taxon>
        <taxon>Fungi</taxon>
        <taxon>Dikarya</taxon>
        <taxon>Ascomycota</taxon>
        <taxon>Pezizomycotina</taxon>
        <taxon>Leotiomycetes</taxon>
        <taxon>Helotiales</taxon>
        <taxon>Hyaloscyphaceae</taxon>
        <taxon>Hyaloscypha</taxon>
        <taxon>Hyaloscypha variabilis</taxon>
    </lineage>
</organism>
<dbReference type="AlphaFoldDB" id="A0A2J6QYC1"/>
<evidence type="ECO:0000256" key="1">
    <source>
        <dbReference type="SAM" id="MobiDB-lite"/>
    </source>
</evidence>
<protein>
    <recommendedName>
        <fullName evidence="4">Collagen-like protein</fullName>
    </recommendedName>
</protein>
<feature type="compositionally biased region" description="Gly residues" evidence="1">
    <location>
        <begin position="136"/>
        <end position="154"/>
    </location>
</feature>
<dbReference type="OrthoDB" id="3562419at2759"/>
<evidence type="ECO:0000313" key="3">
    <source>
        <dbReference type="Proteomes" id="UP000235786"/>
    </source>
</evidence>
<reference evidence="2 3" key="1">
    <citation type="submission" date="2016-04" db="EMBL/GenBank/DDBJ databases">
        <title>A degradative enzymes factory behind the ericoid mycorrhizal symbiosis.</title>
        <authorList>
            <consortium name="DOE Joint Genome Institute"/>
            <person name="Martino E."/>
            <person name="Morin E."/>
            <person name="Grelet G."/>
            <person name="Kuo A."/>
            <person name="Kohler A."/>
            <person name="Daghino S."/>
            <person name="Barry K."/>
            <person name="Choi C."/>
            <person name="Cichocki N."/>
            <person name="Clum A."/>
            <person name="Copeland A."/>
            <person name="Hainaut M."/>
            <person name="Haridas S."/>
            <person name="Labutti K."/>
            <person name="Lindquist E."/>
            <person name="Lipzen A."/>
            <person name="Khouja H.-R."/>
            <person name="Murat C."/>
            <person name="Ohm R."/>
            <person name="Olson A."/>
            <person name="Spatafora J."/>
            <person name="Veneault-Fourrey C."/>
            <person name="Henrissat B."/>
            <person name="Grigoriev I."/>
            <person name="Martin F."/>
            <person name="Perotto S."/>
        </authorList>
    </citation>
    <scope>NUCLEOTIDE SEQUENCE [LARGE SCALE GENOMIC DNA]</scope>
    <source>
        <strain evidence="2 3">F</strain>
    </source>
</reference>
<gene>
    <name evidence="2" type="ORF">L207DRAFT_591706</name>
</gene>
<evidence type="ECO:0000313" key="2">
    <source>
        <dbReference type="EMBL" id="PMD31239.1"/>
    </source>
</evidence>
<dbReference type="STRING" id="1149755.A0A2J6QYC1"/>
<feature type="region of interest" description="Disordered" evidence="1">
    <location>
        <begin position="181"/>
        <end position="205"/>
    </location>
</feature>
<sequence length="242" mass="24511">MSRNVVLSVNGRNGVDKSALGQPEQNWDLIRAASTSIHGKAGVDAPGANAGEPAGVLSVELLESQTRPEGFVVRTLAQFPENRIPQLTEILPHRDVVLQAIGGDGEPGRKGGDGSPGRDGIPGTNATKAQEATNGTDGGNGGRAGAGTNGADGGKGGKIQVCVDENNTHLLLAMSWEVSGGKGGAPGEHGSPGLGGKGGKGGLGVTWEEQNGYQYRCTDNCAGRTTQPASSVKALASRTDPR</sequence>